<keyword evidence="3 6" id="KW-0812">Transmembrane</keyword>
<comment type="similarity">
    <text evidence="2">Belongs to the TMEM14 family.</text>
</comment>
<dbReference type="EMBL" id="MSFO01000001">
    <property type="protein sequence ID" value="PLB55160.1"/>
    <property type="molecule type" value="Genomic_DNA"/>
</dbReference>
<keyword evidence="4 6" id="KW-1133">Transmembrane helix</keyword>
<proteinExistence type="inferred from homology"/>
<feature type="transmembrane region" description="Helical" evidence="6">
    <location>
        <begin position="33"/>
        <end position="51"/>
    </location>
</feature>
<dbReference type="Gene3D" id="1.10.10.1740">
    <property type="entry name" value="Transmembrane protein 14-like"/>
    <property type="match status" value="1"/>
</dbReference>
<evidence type="ECO:0000256" key="5">
    <source>
        <dbReference type="ARBA" id="ARBA00023136"/>
    </source>
</evidence>
<dbReference type="VEuPathDB" id="FungiDB:P170DRAFT_432699"/>
<evidence type="ECO:0000256" key="2">
    <source>
        <dbReference type="ARBA" id="ARBA00007590"/>
    </source>
</evidence>
<name>A0A2I2GQL4_9EURO</name>
<evidence type="ECO:0000313" key="7">
    <source>
        <dbReference type="EMBL" id="PLB55160.1"/>
    </source>
</evidence>
<keyword evidence="8" id="KW-1185">Reference proteome</keyword>
<evidence type="ECO:0000256" key="3">
    <source>
        <dbReference type="ARBA" id="ARBA00022692"/>
    </source>
</evidence>
<sequence length="112" mass="11346">MSQAQPLHINSALTLSLLTSLGGMIGYARTGSIPSVVAGVSVGALYLYSFSRLRGGQAYGEELGLLASVVLGGSSIPRAIKTRKVVPAALSLVAAYGLLVFGAGVKGNLKKA</sequence>
<evidence type="ECO:0000256" key="4">
    <source>
        <dbReference type="ARBA" id="ARBA00022989"/>
    </source>
</evidence>
<dbReference type="OrthoDB" id="5620at2759"/>
<dbReference type="InterPro" id="IPR005349">
    <property type="entry name" value="TMEM14"/>
</dbReference>
<comment type="caution">
    <text evidence="7">The sequence shown here is derived from an EMBL/GenBank/DDBJ whole genome shotgun (WGS) entry which is preliminary data.</text>
</comment>
<dbReference type="RefSeq" id="XP_024710462.1">
    <property type="nucleotide sequence ID" value="XM_024848319.1"/>
</dbReference>
<dbReference type="GeneID" id="36556018"/>
<gene>
    <name evidence="7" type="ORF">P170DRAFT_432699</name>
</gene>
<organism evidence="7 8">
    <name type="scientific">Aspergillus steynii IBT 23096</name>
    <dbReference type="NCBI Taxonomy" id="1392250"/>
    <lineage>
        <taxon>Eukaryota</taxon>
        <taxon>Fungi</taxon>
        <taxon>Dikarya</taxon>
        <taxon>Ascomycota</taxon>
        <taxon>Pezizomycotina</taxon>
        <taxon>Eurotiomycetes</taxon>
        <taxon>Eurotiomycetidae</taxon>
        <taxon>Eurotiales</taxon>
        <taxon>Aspergillaceae</taxon>
        <taxon>Aspergillus</taxon>
        <taxon>Aspergillus subgen. Circumdati</taxon>
    </lineage>
</organism>
<feature type="transmembrane region" description="Helical" evidence="6">
    <location>
        <begin position="86"/>
        <end position="105"/>
    </location>
</feature>
<feature type="transmembrane region" description="Helical" evidence="6">
    <location>
        <begin position="7"/>
        <end position="27"/>
    </location>
</feature>
<evidence type="ECO:0000313" key="8">
    <source>
        <dbReference type="Proteomes" id="UP000234275"/>
    </source>
</evidence>
<keyword evidence="5 6" id="KW-0472">Membrane</keyword>
<reference evidence="7 8" key="1">
    <citation type="submission" date="2016-12" db="EMBL/GenBank/DDBJ databases">
        <title>The genomes of Aspergillus section Nigri reveals drivers in fungal speciation.</title>
        <authorList>
            <consortium name="DOE Joint Genome Institute"/>
            <person name="Vesth T.C."/>
            <person name="Nybo J."/>
            <person name="Theobald S."/>
            <person name="Brandl J."/>
            <person name="Frisvad J.C."/>
            <person name="Nielsen K.F."/>
            <person name="Lyhne E.K."/>
            <person name="Kogle M.E."/>
            <person name="Kuo A."/>
            <person name="Riley R."/>
            <person name="Clum A."/>
            <person name="Nolan M."/>
            <person name="Lipzen A."/>
            <person name="Salamov A."/>
            <person name="Henrissat B."/>
            <person name="Wiebenga A."/>
            <person name="De Vries R.P."/>
            <person name="Grigoriev I.V."/>
            <person name="Mortensen U.H."/>
            <person name="Andersen M.R."/>
            <person name="Baker S.E."/>
        </authorList>
    </citation>
    <scope>NUCLEOTIDE SEQUENCE [LARGE SCALE GENOMIC DNA]</scope>
    <source>
        <strain evidence="7 8">IBT 23096</strain>
    </source>
</reference>
<dbReference type="InterPro" id="IPR044890">
    <property type="entry name" value="TMEM14_sf"/>
</dbReference>
<dbReference type="GO" id="GO:0016020">
    <property type="term" value="C:membrane"/>
    <property type="evidence" value="ECO:0007669"/>
    <property type="project" value="UniProtKB-SubCell"/>
</dbReference>
<dbReference type="AlphaFoldDB" id="A0A2I2GQL4"/>
<comment type="subcellular location">
    <subcellularLocation>
        <location evidence="1">Membrane</location>
    </subcellularLocation>
</comment>
<evidence type="ECO:0000256" key="6">
    <source>
        <dbReference type="SAM" id="Phobius"/>
    </source>
</evidence>
<evidence type="ECO:0008006" key="9">
    <source>
        <dbReference type="Google" id="ProtNLM"/>
    </source>
</evidence>
<accession>A0A2I2GQL4</accession>
<protein>
    <recommendedName>
        <fullName evidence="9">TMEM14-domain-containing protein</fullName>
    </recommendedName>
</protein>
<dbReference type="Proteomes" id="UP000234275">
    <property type="component" value="Unassembled WGS sequence"/>
</dbReference>
<evidence type="ECO:0000256" key="1">
    <source>
        <dbReference type="ARBA" id="ARBA00004370"/>
    </source>
</evidence>
<dbReference type="Pfam" id="PF03647">
    <property type="entry name" value="Tmemb_14"/>
    <property type="match status" value="1"/>
</dbReference>